<dbReference type="EMBL" id="LUEZ02000046">
    <property type="protein sequence ID" value="RDB23581.1"/>
    <property type="molecule type" value="Genomic_DNA"/>
</dbReference>
<comment type="caution">
    <text evidence="1">The sequence shown here is derived from an EMBL/GenBank/DDBJ whole genome shotgun (WGS) entry which is preliminary data.</text>
</comment>
<dbReference type="SUPFAM" id="SSF52047">
    <property type="entry name" value="RNI-like"/>
    <property type="match status" value="1"/>
</dbReference>
<evidence type="ECO:0000313" key="1">
    <source>
        <dbReference type="EMBL" id="RDB23581.1"/>
    </source>
</evidence>
<dbReference type="InParanoid" id="A0A369JMW5"/>
<accession>A0A369JMW5</accession>
<evidence type="ECO:0000313" key="2">
    <source>
        <dbReference type="Proteomes" id="UP000076154"/>
    </source>
</evidence>
<dbReference type="OrthoDB" id="2447803at2759"/>
<dbReference type="SUPFAM" id="SSF81383">
    <property type="entry name" value="F-box domain"/>
    <property type="match status" value="1"/>
</dbReference>
<gene>
    <name evidence="1" type="ORF">Hypma_009326</name>
</gene>
<protein>
    <submittedName>
        <fullName evidence="1">Uncharacterized protein</fullName>
    </submittedName>
</protein>
<dbReference type="Proteomes" id="UP000076154">
    <property type="component" value="Unassembled WGS sequence"/>
</dbReference>
<reference evidence="1" key="1">
    <citation type="submission" date="2018-04" db="EMBL/GenBank/DDBJ databases">
        <title>Whole genome sequencing of Hypsizygus marmoreus.</title>
        <authorList>
            <person name="Choi I.-G."/>
            <person name="Min B."/>
            <person name="Kim J.-G."/>
            <person name="Kim S."/>
            <person name="Oh Y.-L."/>
            <person name="Kong W.-S."/>
            <person name="Park H."/>
            <person name="Jeong J."/>
            <person name="Song E.-S."/>
        </authorList>
    </citation>
    <scope>NUCLEOTIDE SEQUENCE [LARGE SCALE GENOMIC DNA]</scope>
    <source>
        <strain evidence="1">51987-8</strain>
    </source>
</reference>
<sequence length="537" mass="60309">MHPVCSISELLEMIFSTLDDQANASNAQVCKQWGECALNVMWRDVTDFRRLLCILAPLKKLQDISSGPGTASIIRYMFARPPEASDWKRFDRYRHRVRRLLCSIQPTPKCAIDLSVFDDIARTRTSLNIFPNLLTLRWNTRLHSCIVFMHENVTDVRLCFAQSEQGSTGFREVAFRMPRITRLELQANFSSQPLAAEAISMIRGLKSLREVILPRYMPTAGLYEALSGLPDLDTVSASHWLCNGSHPRELAVTRPPLTGDAFQSLSHLETGIRFDDAIYLFNLLSDASKVRTLRLDSPEHATPACIQDLLVVTARLMPFLEELQLVSCLCNFTITDDPVVQNSIITVHTLRPLFKCSHIRILRLLLPHPVSLLESDVEELARAWPALENLALNSQPKYISHCPLDIRALVHLARHCPELAHVALFIGAAIPTPGSAVEYPVFRKLELFHAGFSDIDDPGAIALFLSRILPLGSGVCNSVLWGPTPNLLPTIVRTILGRIEKWKKVNEILPLLLQARLEERERKLSVIKSKGEGSDCL</sequence>
<proteinExistence type="predicted"/>
<keyword evidence="2" id="KW-1185">Reference proteome</keyword>
<dbReference type="STRING" id="39966.A0A369JMW5"/>
<dbReference type="AlphaFoldDB" id="A0A369JMW5"/>
<dbReference type="InterPro" id="IPR036047">
    <property type="entry name" value="F-box-like_dom_sf"/>
</dbReference>
<organism evidence="1 2">
    <name type="scientific">Hypsizygus marmoreus</name>
    <name type="common">White beech mushroom</name>
    <name type="synonym">Agaricus marmoreus</name>
    <dbReference type="NCBI Taxonomy" id="39966"/>
    <lineage>
        <taxon>Eukaryota</taxon>
        <taxon>Fungi</taxon>
        <taxon>Dikarya</taxon>
        <taxon>Basidiomycota</taxon>
        <taxon>Agaricomycotina</taxon>
        <taxon>Agaricomycetes</taxon>
        <taxon>Agaricomycetidae</taxon>
        <taxon>Agaricales</taxon>
        <taxon>Tricholomatineae</taxon>
        <taxon>Lyophyllaceae</taxon>
        <taxon>Hypsizygus</taxon>
    </lineage>
</organism>
<dbReference type="InterPro" id="IPR032675">
    <property type="entry name" value="LRR_dom_sf"/>
</dbReference>
<name>A0A369JMW5_HYPMA</name>
<dbReference type="Gene3D" id="3.80.10.10">
    <property type="entry name" value="Ribonuclease Inhibitor"/>
    <property type="match status" value="1"/>
</dbReference>